<organism evidence="1 2">
    <name type="scientific">Dreissena polymorpha</name>
    <name type="common">Zebra mussel</name>
    <name type="synonym">Mytilus polymorpha</name>
    <dbReference type="NCBI Taxonomy" id="45954"/>
    <lineage>
        <taxon>Eukaryota</taxon>
        <taxon>Metazoa</taxon>
        <taxon>Spiralia</taxon>
        <taxon>Lophotrochozoa</taxon>
        <taxon>Mollusca</taxon>
        <taxon>Bivalvia</taxon>
        <taxon>Autobranchia</taxon>
        <taxon>Heteroconchia</taxon>
        <taxon>Euheterodonta</taxon>
        <taxon>Imparidentia</taxon>
        <taxon>Neoheterodontei</taxon>
        <taxon>Myida</taxon>
        <taxon>Dreissenoidea</taxon>
        <taxon>Dreissenidae</taxon>
        <taxon>Dreissena</taxon>
    </lineage>
</organism>
<gene>
    <name evidence="1" type="ORF">DPMN_174934</name>
</gene>
<proteinExistence type="predicted"/>
<evidence type="ECO:0000313" key="2">
    <source>
        <dbReference type="Proteomes" id="UP000828390"/>
    </source>
</evidence>
<comment type="caution">
    <text evidence="1">The sequence shown here is derived from an EMBL/GenBank/DDBJ whole genome shotgun (WGS) entry which is preliminary data.</text>
</comment>
<dbReference type="EMBL" id="JAIWYP010000009">
    <property type="protein sequence ID" value="KAH3773572.1"/>
    <property type="molecule type" value="Genomic_DNA"/>
</dbReference>
<evidence type="ECO:0000313" key="1">
    <source>
        <dbReference type="EMBL" id="KAH3773572.1"/>
    </source>
</evidence>
<accession>A0A9D4II99</accession>
<sequence>MSHVLQQGKRRRFCVGYWLPPACFYQTGKGGKRNISVTAVNWNQKNQSAVVKCPPRLR</sequence>
<reference evidence="1" key="1">
    <citation type="journal article" date="2019" name="bioRxiv">
        <title>The Genome of the Zebra Mussel, Dreissena polymorpha: A Resource for Invasive Species Research.</title>
        <authorList>
            <person name="McCartney M.A."/>
            <person name="Auch B."/>
            <person name="Kono T."/>
            <person name="Mallez S."/>
            <person name="Zhang Y."/>
            <person name="Obille A."/>
            <person name="Becker A."/>
            <person name="Abrahante J.E."/>
            <person name="Garbe J."/>
            <person name="Badalamenti J.P."/>
            <person name="Herman A."/>
            <person name="Mangelson H."/>
            <person name="Liachko I."/>
            <person name="Sullivan S."/>
            <person name="Sone E.D."/>
            <person name="Koren S."/>
            <person name="Silverstein K.A.T."/>
            <person name="Beckman K.B."/>
            <person name="Gohl D.M."/>
        </authorList>
    </citation>
    <scope>NUCLEOTIDE SEQUENCE</scope>
    <source>
        <strain evidence="1">Duluth1</strain>
        <tissue evidence="1">Whole animal</tissue>
    </source>
</reference>
<reference evidence="1" key="2">
    <citation type="submission" date="2020-11" db="EMBL/GenBank/DDBJ databases">
        <authorList>
            <person name="McCartney M.A."/>
            <person name="Auch B."/>
            <person name="Kono T."/>
            <person name="Mallez S."/>
            <person name="Becker A."/>
            <person name="Gohl D.M."/>
            <person name="Silverstein K.A.T."/>
            <person name="Koren S."/>
            <person name="Bechman K.B."/>
            <person name="Herman A."/>
            <person name="Abrahante J.E."/>
            <person name="Garbe J."/>
        </authorList>
    </citation>
    <scope>NUCLEOTIDE SEQUENCE</scope>
    <source>
        <strain evidence="1">Duluth1</strain>
        <tissue evidence="1">Whole animal</tissue>
    </source>
</reference>
<protein>
    <submittedName>
        <fullName evidence="1">Uncharacterized protein</fullName>
    </submittedName>
</protein>
<dbReference type="Proteomes" id="UP000828390">
    <property type="component" value="Unassembled WGS sequence"/>
</dbReference>
<keyword evidence="2" id="KW-1185">Reference proteome</keyword>
<name>A0A9D4II99_DREPO</name>
<dbReference type="AlphaFoldDB" id="A0A9D4II99"/>